<dbReference type="InterPro" id="IPR046803">
    <property type="entry name" value="DNAPKcs_CC1-2"/>
</dbReference>
<dbReference type="InterPro" id="IPR037706">
    <property type="entry name" value="DNA-PK_dom"/>
</dbReference>
<feature type="domain" description="PI3K/PI4K catalytic" evidence="6">
    <location>
        <begin position="3760"/>
        <end position="4101"/>
    </location>
</feature>
<keyword evidence="9" id="KW-1185">Reference proteome</keyword>
<comment type="caution">
    <text evidence="8">The sequence shown here is derived from an EMBL/GenBank/DDBJ whole genome shotgun (WGS) entry which is preliminary data.</text>
</comment>
<dbReference type="InterPro" id="IPR036940">
    <property type="entry name" value="PI3/4_kinase_cat_sf"/>
</dbReference>
<dbReference type="GO" id="GO:0004677">
    <property type="term" value="F:DNA-dependent protein kinase activity"/>
    <property type="evidence" value="ECO:0007669"/>
    <property type="project" value="InterPro"/>
</dbReference>
<keyword evidence="3" id="KW-0227">DNA damage</keyword>
<proteinExistence type="predicted"/>
<keyword evidence="2" id="KW-0418">Kinase</keyword>
<dbReference type="InterPro" id="IPR003152">
    <property type="entry name" value="FATC_dom"/>
</dbReference>
<evidence type="ECO:0000259" key="6">
    <source>
        <dbReference type="PROSITE" id="PS50290"/>
    </source>
</evidence>
<dbReference type="Gene3D" id="1.10.1070.11">
    <property type="entry name" value="Phosphatidylinositol 3-/4-kinase, catalytic domain"/>
    <property type="match status" value="1"/>
</dbReference>
<dbReference type="SUPFAM" id="SSF56112">
    <property type="entry name" value="Protein kinase-like (PK-like)"/>
    <property type="match status" value="1"/>
</dbReference>
<dbReference type="PANTHER" id="PTHR11139">
    <property type="entry name" value="ATAXIA TELANGIECTASIA MUTATED ATM -RELATED"/>
    <property type="match status" value="1"/>
</dbReference>
<sequence>MNQLTIKAQLEALINNSSLSQVDRAEDACNALVSYIGVNTVSAADQALVASLVLDTETGIPAFIKRTFSTVGQKGDKARQELYKCLASRDAGDGSPGGLLAQLGPERADRYGPLILDLCFHAFRHEADRDRLARVAKGYQRDLERGKLTSSVEGEVLETLGLILEADPDLPAHIQEMLKADKDAFPRGSAFDAAWLLQRCHTIMKKKAGAGQSKEHALTAGALAGLSSALSVCQPEEGRDTEAVAFELIKKYLQEVLTMQRYQGAKAALRMLTLQAPRLSMRLYDEAIIVLDLLTALKTAERFARNRKMRDVIDPACAAFLHQLSIELCAGVTPKDTSDRKDLHSVVMGRLTKVAADAQAGKQALALAVQGLGEMAAPTAHFYGQKGVLRLVDHLAPLVQQATLVQETEDAPADDRINNEICLLEAYARVMAQLDTLGEAVIQQCMQVAERIASSYAIVDALRTLDLEYHQAAAQQADASGTASDGAAAASAEIGSGLVARNLADMRTFINLTAFASELLPALGSAPFRGWGYSVIVELVAASRQRPLLSGFYHLLQVVVRLAEEGGMFEAEESDRTAAGQADRLERASAHICRQLYREFALEVLVAARRYTDELLSACLALLLSAPPTVLAAKELVAPLQAALTLGLQYVPLAETAIAALERWERQQAEVLRVVAPQVVPYTGPYLGNLSLLGQEAAPAEEEKGGDSAKEAEAAKGAPEATDGLQGEQSALQSYHSVQANAAAAVQREKEARMQGLQALQPRIQAWLGRIGDAADALVTGAPADADAAGAPGTGGGQRRWDRQDLVCISVPVPEMQAQARLSLDLLIPQAAELAEKSADRATRVAACEFLHAATLWMIGTNAGRPLPAHEEEEYKAEPTMFHAIMQRLFPVLLRLASSAEPVAQQLFEPLMLALVHWLTRAARREAAETMALLEAILAGLADSKSGAQRSLCANAAREFFKWAARHMPTSRQGTGAGAGTSRANNLNATSLLRRLFDRLAHPEPYQRLGAAAALARCAPELGQEPKLADVADDYLLEALSCCLGALRMAEQDADGTGTKAQICDAIQELSTVVLKRTRIADALKVERPERAGFVSLAAFLEWLWQLMAARERRFREIAMWLHTKLSEIQMLEHADDMDVQADGSKGWSAVWLEWHLHESGGQLDTTLQEFTAVPFSPAAAEGGASLADTRRWLQSLEARLHWAIWALDQGIIQPHHLCAPAKPTKAQRSAAGGAQQHLVAGIAQFLQMVPEPETGSGASMLPGCDRECKELAFKLLTLLYKVLGAHVFDVADAGLHRFLLAALLAPQVLGIPTADESKSRTLALHAKELLEAAATSEPALLQSLRTALDEYLSPLLSGSGSGRLLISKDGVWEWGLDLPAAAALLHGLTLVAELKVDATLALMPASVKASLPAKFLTLAGHIKPGASPQAAEGALNLAINLGLPPDHVLATLLDPLHGATFYEDFRAVVYRWVLFNAGAACAALCAELAKSQQPQQAQLVAEAVLCGTIGALQQYARQTGRAEWRQRSFVQALLPHLPQLQPLLQAPTPQDKEAGQGDPRMTFLRLLGQLLALDPALVLAPSQPSFHFILQAYLAMLQLRAVGDTTVRLDALRMLGPFLTMPAQHVKQVADAVTALVTDVFPARSQDVRKGSSQATQFALQLMAIMDALVATSERNLPLDHLLEAVLPVISEMGEDSGHLYQSALETRLALMAAGPWKDAAPTAGKPASAANARPTQAVHATQAVPAALPAVDAMDVDSSPDGDSPSSTAAAAMIQFAWSYVFEKPNQPTALRRAMLQFILIPCLHYAPLPFQIRILAERAAILTAIPDTRPDNLPGLRGDEEAGLMARMAAYQLMRYMYQAIPPEDIKTQILAPVGGNVGVMKKAAADVRGLAAGDVMLEALAREVRGAAWACSAALVAATQDKAQYIEAVLKPPVKGSDDPGPWRQLLDESRTLSFAMRSEGARASTLARVSRTLRAVKERHAAQRLAAGSQTLGGTLGLAGTIGSLGSSLASSLAGSQLTGSQPGLADSQLGGPITGMSSLVEQLSQRASIIMDEGDGGEWQDELQTDLVVSGADDALLAEDDELDRHPCMLALVRLVEKAAQMGQAGMSNMPAWMSLLFDAVESDRTPLYIRLFLTKMVVHVDRRHQETLAAARDAAIAAGQKPVPEEDAEPSIFGRYATSWFPAMVDVITGGGQDTASQGMHYLLVDVCLTFLGWRQLFSDGRAATLPAEIRPAALSLMHYMVTAAWDPDSQVRSNNFNLIKVFVSKWRAAVPLPPAALLRHLEVPMDGKAGLEQRRLGMLLLETGLRYGQGKSLLEAPKTTKDLFSRVIQCLEKPKRGANTAFAGAAGECAGVLLAAVDKLGIEVPVKRKPEEYVRDMMREMYKAGDYGRFLRALERASAFYPAIVPAFQTQLLDAIQGKAPGLLTATALDVLRRHAAAMPTLLVDLRHRLEWALTHPNTAIQAAVLRVLEQLLPQEPDSIAGPEIEKLLPHFTQHYSADCRRHYFAILRDAWGTRPALHDMMRPTLLGMLGDPDPVLREDLIKFWHAVLPKHAGARLQALLNDSTRDASLWTGRLEAQWAQSAAVLLLELPRNHAGYKDEYFASKLAECTFNEYPVNTWGKATMAMAPIFSSQWAASLSASQSADGSMGMTRGPAAPTQYTQVGAGMVRATQRATQSQTVSLSLALPPSASQVTYTAAAGPSGPTSPGERTTIRRRFDKSSTRNTAFFGQLQRRRDARAASAAARGQKVTLMREYRRGELPDIQRVSPQAFLAPLGVLARREGSIAGLTVQSFMRNIFDTAKAAAQKADPNGVTLADLRAALVACFERGPRAASYVATLQAMALADRGVVIPADKAAAAALASGSLHAGALQMEEQILFAEDGSADAASRRRVGSAKRKATSPALVAPQNQAEMSVWSAIADVYGQLGADQLVHVVYATKVARCPGTRAAMQALTARRIQAAFTIYEALACATSGEEADFERLLADQQGLGLSLSKQALLDGVAPDDVSQQEEDLWYKERTRCMEALGQWEDLMAGVVEPGLAEAEEAGVDAGAEQSNVDMDVDMDAAPQTDLRLFAKNDQFDGTPYLRLFVRSCLFQSSERGRLASLLKAVDTQADRMALLQEVAPVELTAQAAVSLQWDRAQAFLGSGWATFRSQWATLHPLSQARRFVMLAMLQPLAEVQEILELLAPAHNAPIQASSVEAITQRWQQRWPSLHHTSADACLTLVNVRAALLDALQREMHRTKRQLAGTQETPFQAVCRLQAGLMLGGAVALERQGFLDTAQDVLAQHRAVVGAGDLDGIEAQLRLRVAQVGAAPSALRLHAQLEADMAAMRQALAQRGGGVGAAQRRRLALLEGEAQHQLSRKPGGELQAPAHLSGALDCYMSAASAEHAKPASQAATGASGGEAAEAAAASLKLALFCNELLQAQGAGTASSGAQPVRLTAAAQKQVDSDGGLAVLLVRHTLQALHLGGQAGVDAQLYVPRLLALMADSPMARQAWEAGWQGLALHVLLPWAAQMLSLLDTSQGSVLLPALKALAAAHPQRLYFPFQLSRQHYSSAAGKALAAELEPLLRSPLMEAWAAALNDTTFPAQRWQGWQGELNRLLEDGRKAEAVKLYQERVYPDMISNHKRARGASARGAAAGPQTLHARRAGELDKSCTAAFGADGAKLRGMDGRSFLAACRAIAGELSKADSVLTGKRDLASLSPWLAAFNSPTGAGSLEGERLLLPSMPSMQSIAGGPPQDIHIVGFGKTVDVFSSKQKPKKLTIYGSDFRTYEWIVKGGEELRIDQRVEQLFDVMNGLMQRHPGAAAHSLQVRTYDVVPVTPSLGLVAFVPGTKPLKAVVTEPGLISDDPTDSNNDLLRADAAYAKGIASLAGIKATTSAAELYEAMFQRGQRSAVVKSLEAAEAETRWDALREALLRYAGGPEEFLAMRATYTTSLAAVSMCGYIAGSGDRHSDNFLVDLQSGTLVPIDFGYSFGTANQVLPIPELMPFRLTRQMTGALQPHDPIATLQAPATLAMAALRQGHDILEGILGVFLREPLADWQREARILHPASASRQSAAATATSDSSSEDIHINLKVELVRQKLQGQHPSEVTIAELATKHGRKKHWPALQQVVRGDTAHNARARIAKDSKAGGALSVEDQVESLLDQATDPNVLGRAWQGWRPWL</sequence>
<dbReference type="SMART" id="SM01344">
    <property type="entry name" value="NUC194"/>
    <property type="match status" value="1"/>
</dbReference>
<dbReference type="PROSITE" id="PS51190">
    <property type="entry name" value="FATC"/>
    <property type="match status" value="1"/>
</dbReference>
<dbReference type="Pfam" id="PF00454">
    <property type="entry name" value="PI3_PI4_kinase"/>
    <property type="match status" value="1"/>
</dbReference>
<accession>A0AAW1R691</accession>
<dbReference type="Gene3D" id="3.30.1010.10">
    <property type="entry name" value="Phosphatidylinositol 3-kinase Catalytic Subunit, Chain A, domain 4"/>
    <property type="match status" value="1"/>
</dbReference>
<comment type="subcellular location">
    <subcellularLocation>
        <location evidence="1">Nucleus</location>
    </subcellularLocation>
</comment>
<dbReference type="GO" id="GO:0005634">
    <property type="term" value="C:nucleus"/>
    <property type="evidence" value="ECO:0007669"/>
    <property type="project" value="UniProtKB-SubCell"/>
</dbReference>
<name>A0AAW1R691_9CHLO</name>
<dbReference type="InterPro" id="IPR016024">
    <property type="entry name" value="ARM-type_fold"/>
</dbReference>
<dbReference type="InterPro" id="IPR050517">
    <property type="entry name" value="DDR_Repair_Kinase"/>
</dbReference>
<dbReference type="InterPro" id="IPR011009">
    <property type="entry name" value="Kinase-like_dom_sf"/>
</dbReference>
<evidence type="ECO:0000256" key="4">
    <source>
        <dbReference type="ARBA" id="ARBA00023242"/>
    </source>
</evidence>
<keyword evidence="2" id="KW-0723">Serine/threonine-protein kinase</keyword>
<evidence type="ECO:0000313" key="8">
    <source>
        <dbReference type="EMBL" id="KAK9829312.1"/>
    </source>
</evidence>
<evidence type="ECO:0000256" key="3">
    <source>
        <dbReference type="ARBA" id="ARBA00022763"/>
    </source>
</evidence>
<evidence type="ECO:0000256" key="2">
    <source>
        <dbReference type="ARBA" id="ARBA00022527"/>
    </source>
</evidence>
<dbReference type="GO" id="GO:0000723">
    <property type="term" value="P:telomere maintenance"/>
    <property type="evidence" value="ECO:0007669"/>
    <property type="project" value="TreeGrafter"/>
</dbReference>
<dbReference type="SMART" id="SM01343">
    <property type="entry name" value="FATC"/>
    <property type="match status" value="1"/>
</dbReference>
<organism evidence="8 9">
    <name type="scientific">[Myrmecia] bisecta</name>
    <dbReference type="NCBI Taxonomy" id="41462"/>
    <lineage>
        <taxon>Eukaryota</taxon>
        <taxon>Viridiplantae</taxon>
        <taxon>Chlorophyta</taxon>
        <taxon>core chlorophytes</taxon>
        <taxon>Trebouxiophyceae</taxon>
        <taxon>Trebouxiales</taxon>
        <taxon>Trebouxiaceae</taxon>
        <taxon>Myrmecia</taxon>
    </lineage>
</organism>
<dbReference type="InterPro" id="IPR045581">
    <property type="entry name" value="DNAPKcs_CC5"/>
</dbReference>
<gene>
    <name evidence="8" type="ORF">WJX72_005143</name>
</gene>
<feature type="compositionally biased region" description="Basic and acidic residues" evidence="5">
    <location>
        <begin position="701"/>
        <end position="714"/>
    </location>
</feature>
<dbReference type="CDD" id="cd05172">
    <property type="entry name" value="PIKKc_DNA-PK"/>
    <property type="match status" value="1"/>
</dbReference>
<dbReference type="PANTHER" id="PTHR11139:SF68">
    <property type="entry name" value="DNA-DEPENDENT PROTEIN KINASE CATALYTIC SUBUNIT"/>
    <property type="match status" value="1"/>
</dbReference>
<evidence type="ECO:0000259" key="7">
    <source>
        <dbReference type="PROSITE" id="PS51190"/>
    </source>
</evidence>
<dbReference type="Proteomes" id="UP001489004">
    <property type="component" value="Unassembled WGS sequence"/>
</dbReference>
<dbReference type="SUPFAM" id="SSF48371">
    <property type="entry name" value="ARM repeat"/>
    <property type="match status" value="1"/>
</dbReference>
<dbReference type="EMBL" id="JALJOR010000001">
    <property type="protein sequence ID" value="KAK9829312.1"/>
    <property type="molecule type" value="Genomic_DNA"/>
</dbReference>
<dbReference type="PROSITE" id="PS50290">
    <property type="entry name" value="PI3_4_KINASE_3"/>
    <property type="match status" value="1"/>
</dbReference>
<protein>
    <recommendedName>
        <fullName evidence="10">Non-specific serine/threonine protein kinase</fullName>
    </recommendedName>
</protein>
<evidence type="ECO:0008006" key="10">
    <source>
        <dbReference type="Google" id="ProtNLM"/>
    </source>
</evidence>
<dbReference type="InterPro" id="IPR046804">
    <property type="entry name" value="DNA-PKcs_N"/>
</dbReference>
<feature type="region of interest" description="Disordered" evidence="5">
    <location>
        <begin position="697"/>
        <end position="730"/>
    </location>
</feature>
<dbReference type="InterPro" id="IPR012582">
    <property type="entry name" value="DNAPKcs_CC3"/>
</dbReference>
<dbReference type="SMART" id="SM00146">
    <property type="entry name" value="PI3Kc"/>
    <property type="match status" value="1"/>
</dbReference>
<evidence type="ECO:0000256" key="5">
    <source>
        <dbReference type="SAM" id="MobiDB-lite"/>
    </source>
</evidence>
<feature type="domain" description="FATC" evidence="7">
    <location>
        <begin position="4149"/>
        <end position="4181"/>
    </location>
</feature>
<evidence type="ECO:0000313" key="9">
    <source>
        <dbReference type="Proteomes" id="UP001489004"/>
    </source>
</evidence>
<dbReference type="Pfam" id="PF20502">
    <property type="entry name" value="DNAPKcs_CC1-2"/>
    <property type="match status" value="2"/>
</dbReference>
<dbReference type="Pfam" id="PF19704">
    <property type="entry name" value="DNAPKcs_CC5"/>
    <property type="match status" value="2"/>
</dbReference>
<reference evidence="8 9" key="1">
    <citation type="journal article" date="2024" name="Nat. Commun.">
        <title>Phylogenomics reveals the evolutionary origins of lichenization in chlorophyte algae.</title>
        <authorList>
            <person name="Puginier C."/>
            <person name="Libourel C."/>
            <person name="Otte J."/>
            <person name="Skaloud P."/>
            <person name="Haon M."/>
            <person name="Grisel S."/>
            <person name="Petersen M."/>
            <person name="Berrin J.G."/>
            <person name="Delaux P.M."/>
            <person name="Dal Grande F."/>
            <person name="Keller J."/>
        </authorList>
    </citation>
    <scope>NUCLEOTIDE SEQUENCE [LARGE SCALE GENOMIC DNA]</scope>
    <source>
        <strain evidence="8 9">SAG 2043</strain>
    </source>
</reference>
<evidence type="ECO:0000256" key="1">
    <source>
        <dbReference type="ARBA" id="ARBA00004123"/>
    </source>
</evidence>
<dbReference type="Pfam" id="PF08163">
    <property type="entry name" value="DNAPKcs_CC3"/>
    <property type="match status" value="1"/>
</dbReference>
<dbReference type="Pfam" id="PF20500">
    <property type="entry name" value="DNA-PKcs_N"/>
    <property type="match status" value="2"/>
</dbReference>
<dbReference type="InterPro" id="IPR000403">
    <property type="entry name" value="PI3/4_kinase_cat_dom"/>
</dbReference>
<keyword evidence="4" id="KW-0539">Nucleus</keyword>
<keyword evidence="2" id="KW-0808">Transferase</keyword>
<dbReference type="Pfam" id="PF02260">
    <property type="entry name" value="FATC"/>
    <property type="match status" value="1"/>
</dbReference>
<dbReference type="GO" id="GO:0006303">
    <property type="term" value="P:double-strand break repair via nonhomologous end joining"/>
    <property type="evidence" value="ECO:0007669"/>
    <property type="project" value="InterPro"/>
</dbReference>